<proteinExistence type="inferred from homology"/>
<dbReference type="PROSITE" id="PS50219">
    <property type="entry name" value="CNH"/>
    <property type="match status" value="1"/>
</dbReference>
<name>A0AAN8SI88_POLSC</name>
<reference evidence="7 9" key="1">
    <citation type="submission" date="2023-10" db="EMBL/GenBank/DDBJ databases">
        <title>Genomes of two closely related lineages of the louse Polyplax serrata with different host specificities.</title>
        <authorList>
            <person name="Martinu J."/>
            <person name="Tarabai H."/>
            <person name="Stefka J."/>
            <person name="Hypsa V."/>
        </authorList>
    </citation>
    <scope>NUCLEOTIDE SEQUENCE [LARGE SCALE GENOMIC DNA]</scope>
    <source>
        <strain evidence="6">98ZLc_SE</strain>
        <strain evidence="7">HR10_N</strain>
    </source>
</reference>
<evidence type="ECO:0000256" key="3">
    <source>
        <dbReference type="ARBA" id="ARBA00038201"/>
    </source>
</evidence>
<keyword evidence="2" id="KW-0472">Membrane</keyword>
<gene>
    <name evidence="7" type="ORF">RUM43_001658</name>
    <name evidence="6" type="ORF">RUM44_004653</name>
</gene>
<dbReference type="InterPro" id="IPR019452">
    <property type="entry name" value="VPS39/TGF_beta_rcpt-assoc_1"/>
</dbReference>
<evidence type="ECO:0000313" key="8">
    <source>
        <dbReference type="Proteomes" id="UP001359485"/>
    </source>
</evidence>
<dbReference type="Proteomes" id="UP001359485">
    <property type="component" value="Unassembled WGS sequence"/>
</dbReference>
<evidence type="ECO:0000313" key="9">
    <source>
        <dbReference type="Proteomes" id="UP001372834"/>
    </source>
</evidence>
<dbReference type="PANTHER" id="PTHR12894:SF49">
    <property type="entry name" value="VAM6_VPS39-LIKE PROTEIN"/>
    <property type="match status" value="1"/>
</dbReference>
<dbReference type="PANTHER" id="PTHR12894">
    <property type="entry name" value="CNH DOMAIN CONTAINING"/>
    <property type="match status" value="1"/>
</dbReference>
<dbReference type="EMBL" id="JAWJWE010000001">
    <property type="protein sequence ID" value="KAK6645382.1"/>
    <property type="molecule type" value="Genomic_DNA"/>
</dbReference>
<dbReference type="GO" id="GO:0005737">
    <property type="term" value="C:cytoplasm"/>
    <property type="evidence" value="ECO:0007669"/>
    <property type="project" value="TreeGrafter"/>
</dbReference>
<dbReference type="AlphaFoldDB" id="A0AAN8SI88"/>
<comment type="similarity">
    <text evidence="3">Belongs to the VAM6/VPS39 family.</text>
</comment>
<evidence type="ECO:0000259" key="5">
    <source>
        <dbReference type="PROSITE" id="PS50219"/>
    </source>
</evidence>
<dbReference type="Pfam" id="PF10367">
    <property type="entry name" value="zf-Vps39_C"/>
    <property type="match status" value="1"/>
</dbReference>
<dbReference type="InterPro" id="IPR001180">
    <property type="entry name" value="CNH_dom"/>
</dbReference>
<dbReference type="Pfam" id="PF00780">
    <property type="entry name" value="CNH"/>
    <property type="match status" value="1"/>
</dbReference>
<dbReference type="SMART" id="SM00036">
    <property type="entry name" value="CNH"/>
    <property type="match status" value="1"/>
</dbReference>
<dbReference type="InterPro" id="IPR000547">
    <property type="entry name" value="Clathrin_H-chain/VPS_repeat"/>
</dbReference>
<organism evidence="7 9">
    <name type="scientific">Polyplax serrata</name>
    <name type="common">Common mouse louse</name>
    <dbReference type="NCBI Taxonomy" id="468196"/>
    <lineage>
        <taxon>Eukaryota</taxon>
        <taxon>Metazoa</taxon>
        <taxon>Ecdysozoa</taxon>
        <taxon>Arthropoda</taxon>
        <taxon>Hexapoda</taxon>
        <taxon>Insecta</taxon>
        <taxon>Pterygota</taxon>
        <taxon>Neoptera</taxon>
        <taxon>Paraneoptera</taxon>
        <taxon>Psocodea</taxon>
        <taxon>Troctomorpha</taxon>
        <taxon>Phthiraptera</taxon>
        <taxon>Anoplura</taxon>
        <taxon>Polyplacidae</taxon>
        <taxon>Polyplax</taxon>
    </lineage>
</organism>
<keyword evidence="8" id="KW-1185">Reference proteome</keyword>
<comment type="caution">
    <text evidence="7">The sequence shown here is derived from an EMBL/GenBank/DDBJ whole genome shotgun (WGS) entry which is preliminary data.</text>
</comment>
<evidence type="ECO:0000256" key="1">
    <source>
        <dbReference type="ARBA" id="ARBA00004184"/>
    </source>
</evidence>
<dbReference type="Proteomes" id="UP001372834">
    <property type="component" value="Unassembled WGS sequence"/>
</dbReference>
<dbReference type="Pfam" id="PF10366">
    <property type="entry name" value="Vps39_1"/>
    <property type="match status" value="1"/>
</dbReference>
<dbReference type="PROSITE" id="PS50236">
    <property type="entry name" value="CHCR"/>
    <property type="match status" value="1"/>
</dbReference>
<sequence length="841" mass="96478">MHDAYDLSSLLKLTVHIESIAAYDDRLLVGTKQGHLLTYVIVKHFGEHKHDVQLLSYNKNFSKKPIQQLEVVSAYQLLISLSDNVVSVHNMYKVKSNPNTTVTTVIEKTRGATLFTLDVQNQKSLTGGVSVFVRLCVAVKRKLQFYYWKNDTFLELQSEIAVNDVPRCISWSQDTLCIGFKAEYSLLSLSSGNSKELVLVGKAPEPSITKLGDEVFAVGKDSQTIFVNTNGDPSLKYAVKWPEAPTALVFDDPYLIALLPESIQIRTIDPNLFIQSLSVSKVRLLVSNKQGLLYLASQNYVWCLEAVPIAQQIKTLLEEKQFQLALKLANITDECESDKQKNIHEIQTLFAYHLFYSKQFQESMKQFLTLKTDARNVINLFPELLSNQSKDVVEEPNFKLTEKEKETGLLALVEYLTEVRHGLMNTKEPKKGENALLSVIDTTLLKCYLQTNDAMIAPILRLNKVNFKETERVLKKHKKTSELVILYQTKGFHKEALTLLKQQPHDLHKMIQYLQHLGSDYLHLVFEFGDWVIKENPMQGLKIFTEDITEVELLPRPQVLHHLLKTHKDIAIPYLEHVINVWKDKNPILHTTLVNLYEDKYQEMLNQNAPQQDTDNLRRKLIQFLESSDSYNPQTLLDKFPKNCMFEERAILLGKLGLHEQALSIYVCVLGDVQRAKAYCENIYRLQVAESREVFVLLMKILICPPENWLGALQEHHSGVQPDLEMALNILEEHADKINPTQALAVLPDSVPLPRIKFFLQTCLHSRLNERRTTQILKGLVYAEHLQVQDERLKSESECVLMTELNVCPVCKKRFTNQSAFARLPGREIVHYGCQKEKRIF</sequence>
<dbReference type="InterPro" id="IPR032914">
    <property type="entry name" value="Vam6/VPS39/TRAP1"/>
</dbReference>
<dbReference type="GO" id="GO:0034058">
    <property type="term" value="P:endosomal vesicle fusion"/>
    <property type="evidence" value="ECO:0007669"/>
    <property type="project" value="TreeGrafter"/>
</dbReference>
<feature type="repeat" description="CHCR" evidence="4">
    <location>
        <begin position="547"/>
        <end position="705"/>
    </location>
</feature>
<comment type="subcellular location">
    <subcellularLocation>
        <location evidence="1">Endomembrane system</location>
        <topology evidence="1">Peripheral membrane protein</topology>
    </subcellularLocation>
</comment>
<evidence type="ECO:0000256" key="4">
    <source>
        <dbReference type="PROSITE-ProRule" id="PRU01006"/>
    </source>
</evidence>
<dbReference type="GO" id="GO:0012505">
    <property type="term" value="C:endomembrane system"/>
    <property type="evidence" value="ECO:0007669"/>
    <property type="project" value="UniProtKB-SubCell"/>
</dbReference>
<dbReference type="GO" id="GO:0006886">
    <property type="term" value="P:intracellular protein transport"/>
    <property type="evidence" value="ECO:0007669"/>
    <property type="project" value="UniProtKB-UniRule"/>
</dbReference>
<dbReference type="EMBL" id="JAWJWF010000004">
    <property type="protein sequence ID" value="KAK6634046.1"/>
    <property type="molecule type" value="Genomic_DNA"/>
</dbReference>
<dbReference type="GO" id="GO:0016020">
    <property type="term" value="C:membrane"/>
    <property type="evidence" value="ECO:0007669"/>
    <property type="project" value="TreeGrafter"/>
</dbReference>
<dbReference type="InterPro" id="IPR019453">
    <property type="entry name" value="VPS39/TGFA1_Znf"/>
</dbReference>
<feature type="domain" description="CNH" evidence="5">
    <location>
        <begin position="14"/>
        <end position="292"/>
    </location>
</feature>
<protein>
    <recommendedName>
        <fullName evidence="5">CNH domain-containing protein</fullName>
    </recommendedName>
</protein>
<evidence type="ECO:0000313" key="6">
    <source>
        <dbReference type="EMBL" id="KAK6634046.1"/>
    </source>
</evidence>
<dbReference type="GO" id="GO:0006914">
    <property type="term" value="P:autophagy"/>
    <property type="evidence" value="ECO:0007669"/>
    <property type="project" value="TreeGrafter"/>
</dbReference>
<evidence type="ECO:0000256" key="2">
    <source>
        <dbReference type="ARBA" id="ARBA00023136"/>
    </source>
</evidence>
<accession>A0AAN8SI88</accession>
<evidence type="ECO:0000313" key="7">
    <source>
        <dbReference type="EMBL" id="KAK6645382.1"/>
    </source>
</evidence>